<dbReference type="Proteomes" id="UP000183417">
    <property type="component" value="Unassembled WGS sequence"/>
</dbReference>
<gene>
    <name evidence="2" type="ORF">SAMN05421547_113123</name>
</gene>
<reference evidence="2 3" key="1">
    <citation type="submission" date="2016-10" db="EMBL/GenBank/DDBJ databases">
        <authorList>
            <person name="de Groot N.N."/>
        </authorList>
    </citation>
    <scope>NUCLEOTIDE SEQUENCE [LARGE SCALE GENOMIC DNA]</scope>
    <source>
        <strain evidence="2 3">LMG 24775</strain>
    </source>
</reference>
<name>A0A1H3QSQ2_9BURK</name>
<evidence type="ECO:0000313" key="3">
    <source>
        <dbReference type="Proteomes" id="UP000183417"/>
    </source>
</evidence>
<dbReference type="GeneID" id="94692816"/>
<accession>A0A1H3QSQ2</accession>
<proteinExistence type="predicted"/>
<evidence type="ECO:0000313" key="2">
    <source>
        <dbReference type="EMBL" id="SDZ16457.1"/>
    </source>
</evidence>
<organism evidence="2 3">
    <name type="scientific">Delftia lacustris</name>
    <dbReference type="NCBI Taxonomy" id="558537"/>
    <lineage>
        <taxon>Bacteria</taxon>
        <taxon>Pseudomonadati</taxon>
        <taxon>Pseudomonadota</taxon>
        <taxon>Betaproteobacteria</taxon>
        <taxon>Burkholderiales</taxon>
        <taxon>Comamonadaceae</taxon>
        <taxon>Delftia</taxon>
    </lineage>
</organism>
<protein>
    <submittedName>
        <fullName evidence="2">Uncharacterized protein</fullName>
    </submittedName>
</protein>
<dbReference type="AlphaFoldDB" id="A0A1H3QSQ2"/>
<feature type="region of interest" description="Disordered" evidence="1">
    <location>
        <begin position="1"/>
        <end position="34"/>
    </location>
</feature>
<dbReference type="EMBL" id="FNPE01000013">
    <property type="protein sequence ID" value="SDZ16457.1"/>
    <property type="molecule type" value="Genomic_DNA"/>
</dbReference>
<evidence type="ECO:0000256" key="1">
    <source>
        <dbReference type="SAM" id="MobiDB-lite"/>
    </source>
</evidence>
<dbReference type="RefSeq" id="WP_074922858.1">
    <property type="nucleotide sequence ID" value="NZ_CP141274.1"/>
</dbReference>
<sequence length="379" mass="39279">MTEIIARPATGARPSHARKKARPAETTPPQPTNEAEALCRQAVGVVSTLVARAAETSNIPALAPPEFLDEADCLLMEIRDNGAKTRGLVGALQRAYTLLDGAASETPERLSTAVGQAVLASLTISSALTLTKALETAYQAGDLQRLRALGTYQGAMEVAVQGRAGASAAPSPHARTQVHESLGQLAALLKQAARTDEPHAHSGDSDRLLRIGGELAERGAAAVGTPDCEDLAFDIAACVSASSRVPGDTQSPKRAEFIKLAAEVLAVLADTPITDILRAGLAQSSNPTAKTGPSMPGLNLDQLRKVLGRVARDASTLNNLLMAAQATDDGTMLAYLVDGAQALTEKIGGMADQAVEGDVIGDYDSWFFGPNFGQRGGAA</sequence>